<protein>
    <submittedName>
        <fullName evidence="2">Uncharacterized protein</fullName>
    </submittedName>
</protein>
<reference evidence="2 3" key="1">
    <citation type="journal article" date="2011" name="J. Bacteriol.">
        <title>Draft Genome Sequence of Gordonia neofelifaecis NRRL B-59395, a Cholesterol-Degrading Actinomycete.</title>
        <authorList>
            <person name="Ge F."/>
            <person name="Li W."/>
            <person name="Chen G."/>
            <person name="Liu Y."/>
            <person name="Zhang G."/>
            <person name="Yong B."/>
            <person name="Wang Q."/>
            <person name="Wang N."/>
            <person name="Huang Z."/>
            <person name="Li W."/>
            <person name="Wang J."/>
            <person name="Wu C."/>
            <person name="Xie Q."/>
            <person name="Liu G."/>
        </authorList>
    </citation>
    <scope>NUCLEOTIDE SEQUENCE [LARGE SCALE GENOMIC DNA]</scope>
    <source>
        <strain evidence="2 3">NRRL B-59395</strain>
    </source>
</reference>
<evidence type="ECO:0000256" key="1">
    <source>
        <dbReference type="SAM" id="MobiDB-lite"/>
    </source>
</evidence>
<sequence length="226" mass="24182">MHSDDDTTLPAWREPGELPVPFADAIEEWAVAARAVLIETARVYGALITQAELASKVQSDTGIRAGGPVRLWIDELLAAVTRSRTADEPLLASLCVRLDQSVGDAYLRVLEIAGRPKPDDEDMDAATARFACYEFFGATIPAFARPTLAPRVAERRAARRPARPAKAPKSPKAAKSTAKSAASGAPAKPKPKTKPKAAPKPEEPKPKLCPNCFTVLSTSGECGFCY</sequence>
<comment type="caution">
    <text evidence="2">The sequence shown here is derived from an EMBL/GenBank/DDBJ whole genome shotgun (WGS) entry which is preliminary data.</text>
</comment>
<dbReference type="EMBL" id="AEUD01000022">
    <property type="protein sequence ID" value="EGD53492.1"/>
    <property type="molecule type" value="Genomic_DNA"/>
</dbReference>
<dbReference type="Proteomes" id="UP000035065">
    <property type="component" value="Unassembled WGS sequence"/>
</dbReference>
<dbReference type="OrthoDB" id="5916883at2"/>
<dbReference type="RefSeq" id="WP_009680939.1">
    <property type="nucleotide sequence ID" value="NZ_AEUD01000022.1"/>
</dbReference>
<accession>F1YP97</accession>
<gene>
    <name evidence="2" type="ORF">SCNU_18732</name>
</gene>
<keyword evidence="3" id="KW-1185">Reference proteome</keyword>
<feature type="compositionally biased region" description="Low complexity" evidence="1">
    <location>
        <begin position="164"/>
        <end position="187"/>
    </location>
</feature>
<dbReference type="STRING" id="644548.SCNU_18732"/>
<evidence type="ECO:0000313" key="2">
    <source>
        <dbReference type="EMBL" id="EGD53492.1"/>
    </source>
</evidence>
<name>F1YP97_9ACTN</name>
<proteinExistence type="predicted"/>
<feature type="region of interest" description="Disordered" evidence="1">
    <location>
        <begin position="153"/>
        <end position="210"/>
    </location>
</feature>
<dbReference type="AlphaFoldDB" id="F1YP97"/>
<organism evidence="2 3">
    <name type="scientific">Gordonia neofelifaecis NRRL B-59395</name>
    <dbReference type="NCBI Taxonomy" id="644548"/>
    <lineage>
        <taxon>Bacteria</taxon>
        <taxon>Bacillati</taxon>
        <taxon>Actinomycetota</taxon>
        <taxon>Actinomycetes</taxon>
        <taxon>Mycobacteriales</taxon>
        <taxon>Gordoniaceae</taxon>
        <taxon>Gordonia</taxon>
    </lineage>
</organism>
<evidence type="ECO:0000313" key="3">
    <source>
        <dbReference type="Proteomes" id="UP000035065"/>
    </source>
</evidence>
<dbReference type="eggNOG" id="ENOG5032TMN">
    <property type="taxonomic scope" value="Bacteria"/>
</dbReference>